<feature type="compositionally biased region" description="Gly residues" evidence="1">
    <location>
        <begin position="241"/>
        <end position="256"/>
    </location>
</feature>
<dbReference type="EMBL" id="JBHUCM010000038">
    <property type="protein sequence ID" value="MFD1543412.1"/>
    <property type="molecule type" value="Genomic_DNA"/>
</dbReference>
<dbReference type="Proteomes" id="UP001597097">
    <property type="component" value="Unassembled WGS sequence"/>
</dbReference>
<protein>
    <recommendedName>
        <fullName evidence="5">Photosynthesis system II assembly factor Ycf48/Hcf136-like domain-containing protein</fullName>
    </recommendedName>
</protein>
<evidence type="ECO:0000256" key="1">
    <source>
        <dbReference type="SAM" id="MobiDB-lite"/>
    </source>
</evidence>
<feature type="signal peptide" evidence="2">
    <location>
        <begin position="1"/>
        <end position="28"/>
    </location>
</feature>
<feature type="region of interest" description="Disordered" evidence="1">
    <location>
        <begin position="26"/>
        <end position="63"/>
    </location>
</feature>
<dbReference type="RefSeq" id="WP_219529804.1">
    <property type="nucleotide sequence ID" value="NZ_JAHKRM010000007.1"/>
</dbReference>
<reference evidence="4" key="1">
    <citation type="journal article" date="2019" name="Int. J. Syst. Evol. Microbiol.">
        <title>The Global Catalogue of Microorganisms (GCM) 10K type strain sequencing project: providing services to taxonomists for standard genome sequencing and annotation.</title>
        <authorList>
            <consortium name="The Broad Institute Genomics Platform"/>
            <consortium name="The Broad Institute Genome Sequencing Center for Infectious Disease"/>
            <person name="Wu L."/>
            <person name="Ma J."/>
        </authorList>
    </citation>
    <scope>NUCLEOTIDE SEQUENCE [LARGE SCALE GENOMIC DNA]</scope>
    <source>
        <strain evidence="4">CGMCC 1.15399</strain>
    </source>
</reference>
<evidence type="ECO:0000313" key="4">
    <source>
        <dbReference type="Proteomes" id="UP001597097"/>
    </source>
</evidence>
<feature type="chain" id="PRO_5046793801" description="Photosynthesis system II assembly factor Ycf48/Hcf136-like domain-containing protein" evidence="2">
    <location>
        <begin position="29"/>
        <end position="435"/>
    </location>
</feature>
<dbReference type="PROSITE" id="PS51257">
    <property type="entry name" value="PROKAR_LIPOPROTEIN"/>
    <property type="match status" value="1"/>
</dbReference>
<keyword evidence="2" id="KW-0732">Signal</keyword>
<sequence>MSRVARVCTAGLAVLAVAACTAAPPAPASPLGTGAATTSRPGTASPSPGSAPGTTPVPMIGSDLPALPAKPAACVQPPAGTDDIRAVRTEPGWRAVAGDASGGGGYGTLHDLAVGRDGAVWATHLTQRLVAESVETTFAGLRRWDGRRWTSYSLPGVQVTALGATSAANAWVFGLADGRSGLVGAFQHDRWEALRLTGRLGDTFGAGGTAARGAWAVSGRSALWWNGSTWQQYDLPAPAGAVGGGSGSGGGSGNSGGDKRGGDVWTVSGPLIDQGPAARWNGAAWQRVGVPALGLPPRSESPRIRLSDVVVLGPADVWVVGGVSWLVPGEFSENDEPLERSRPVALHWDGGTWRCRWGALGSTFTQAEPDGKDGMWVLDSTGSRVLHLAGGRWTSQTLDGTIEALAQRPGTTQVYAAGSSHPDKGLARAMLWRTR</sequence>
<feature type="region of interest" description="Disordered" evidence="1">
    <location>
        <begin position="236"/>
        <end position="264"/>
    </location>
</feature>
<proteinExistence type="predicted"/>
<evidence type="ECO:0008006" key="5">
    <source>
        <dbReference type="Google" id="ProtNLM"/>
    </source>
</evidence>
<accession>A0ABW4GQB3</accession>
<feature type="compositionally biased region" description="Low complexity" evidence="1">
    <location>
        <begin position="26"/>
        <end position="56"/>
    </location>
</feature>
<keyword evidence="4" id="KW-1185">Reference proteome</keyword>
<organism evidence="3 4">
    <name type="scientific">Nonomuraea guangzhouensis</name>
    <dbReference type="NCBI Taxonomy" id="1291555"/>
    <lineage>
        <taxon>Bacteria</taxon>
        <taxon>Bacillati</taxon>
        <taxon>Actinomycetota</taxon>
        <taxon>Actinomycetes</taxon>
        <taxon>Streptosporangiales</taxon>
        <taxon>Streptosporangiaceae</taxon>
        <taxon>Nonomuraea</taxon>
    </lineage>
</organism>
<evidence type="ECO:0000256" key="2">
    <source>
        <dbReference type="SAM" id="SignalP"/>
    </source>
</evidence>
<name>A0ABW4GQB3_9ACTN</name>
<evidence type="ECO:0000313" key="3">
    <source>
        <dbReference type="EMBL" id="MFD1543412.1"/>
    </source>
</evidence>
<comment type="caution">
    <text evidence="3">The sequence shown here is derived from an EMBL/GenBank/DDBJ whole genome shotgun (WGS) entry which is preliminary data.</text>
</comment>
<gene>
    <name evidence="3" type="ORF">ACFSJ0_40660</name>
</gene>